<dbReference type="PROSITE" id="PS00063">
    <property type="entry name" value="ALDOKETO_REDUCTASE_3"/>
    <property type="match status" value="1"/>
</dbReference>
<evidence type="ECO:0000313" key="8">
    <source>
        <dbReference type="Proteomes" id="UP000001307"/>
    </source>
</evidence>
<dbReference type="GO" id="GO:0016491">
    <property type="term" value="F:oxidoreductase activity"/>
    <property type="evidence" value="ECO:0007669"/>
    <property type="project" value="InterPro"/>
</dbReference>
<evidence type="ECO:0000256" key="2">
    <source>
        <dbReference type="PIRSR" id="PIRSR000097-1"/>
    </source>
</evidence>
<dbReference type="InterPro" id="IPR018170">
    <property type="entry name" value="Aldo/ket_reductase_CS"/>
</dbReference>
<feature type="compositionally biased region" description="Basic and acidic residues" evidence="5">
    <location>
        <begin position="293"/>
        <end position="305"/>
    </location>
</feature>
<dbReference type="PIRSF" id="PIRSF000097">
    <property type="entry name" value="AKR"/>
    <property type="match status" value="1"/>
</dbReference>
<proteinExistence type="inferred from homology"/>
<gene>
    <name evidence="7" type="ORF">GSOID_T00006053001</name>
</gene>
<protein>
    <recommendedName>
        <fullName evidence="6">NADP-dependent oxidoreductase domain-containing protein</fullName>
    </recommendedName>
</protein>
<evidence type="ECO:0000256" key="5">
    <source>
        <dbReference type="SAM" id="MobiDB-lite"/>
    </source>
</evidence>
<keyword evidence="8" id="KW-1185">Reference proteome</keyword>
<feature type="site" description="Lowers pKa of active site Tyr" evidence="4">
    <location>
        <position position="68"/>
    </location>
</feature>
<sequence>MFTTRERTFLVEHRVYNKIYYLRQAIENGYRHFDTAFHYQNEDSVGKAINDAIKEKKLKRSDFFVTSKLADHHKESGTPKKMIDHQLEKLGLDYIDVFLIHSPWSVVPTEDLLSMTKKIDENGKLLMMDICPTETWKELEQAVGAATDIGKIKSLGVSNFSSSQISEILKICKHRPQMNQVECHPLFPQKELLHFCHENQIHMTAYSPLGGVSREIENTKTKNFEFMKNKTIMQIATEIKKDPAQVLLKFQVRRGILVIPKSANDARQKSNKDLFSFEFSKEQLSEIEEMDDGKEGRGWTEERVSHSKFFPW</sequence>
<feature type="domain" description="NADP-dependent oxidoreductase" evidence="6">
    <location>
        <begin position="21"/>
        <end position="291"/>
    </location>
</feature>
<reference evidence="7 8" key="1">
    <citation type="journal article" date="2010" name="Science">
        <title>Plasticity of animal genome architecture unmasked by rapid evolution of a pelagic tunicate.</title>
        <authorList>
            <person name="Denoeud F."/>
            <person name="Henriet S."/>
            <person name="Mungpakdee S."/>
            <person name="Aury J.M."/>
            <person name="Da Silva C."/>
            <person name="Brinkmann H."/>
            <person name="Mikhaleva J."/>
            <person name="Olsen L.C."/>
            <person name="Jubin C."/>
            <person name="Canestro C."/>
            <person name="Bouquet J.M."/>
            <person name="Danks G."/>
            <person name="Poulain J."/>
            <person name="Campsteijn C."/>
            <person name="Adamski M."/>
            <person name="Cross I."/>
            <person name="Yadetie F."/>
            <person name="Muffato M."/>
            <person name="Louis A."/>
            <person name="Butcher S."/>
            <person name="Tsagkogeorga G."/>
            <person name="Konrad A."/>
            <person name="Singh S."/>
            <person name="Jensen M.F."/>
            <person name="Cong E.H."/>
            <person name="Eikeseth-Otteraa H."/>
            <person name="Noel B."/>
            <person name="Anthouard V."/>
            <person name="Porcel B.M."/>
            <person name="Kachouri-Lafond R."/>
            <person name="Nishino A."/>
            <person name="Ugolini M."/>
            <person name="Chourrout P."/>
            <person name="Nishida H."/>
            <person name="Aasland R."/>
            <person name="Huzurbazar S."/>
            <person name="Westhof E."/>
            <person name="Delsuc F."/>
            <person name="Lehrach H."/>
            <person name="Reinhardt R."/>
            <person name="Weissenbach J."/>
            <person name="Roy S.W."/>
            <person name="Artiguenave F."/>
            <person name="Postlethwait J.H."/>
            <person name="Manak J.R."/>
            <person name="Thompson E.M."/>
            <person name="Jaillon O."/>
            <person name="Du Pasquier L."/>
            <person name="Boudinot P."/>
            <person name="Liberles D.A."/>
            <person name="Volff J.N."/>
            <person name="Philippe H."/>
            <person name="Lenhard B."/>
            <person name="Roest Crollius H."/>
            <person name="Wincker P."/>
            <person name="Chourrout D."/>
        </authorList>
    </citation>
    <scope>NUCLEOTIDE SEQUENCE [LARGE SCALE GENOMIC DNA]</scope>
</reference>
<evidence type="ECO:0000259" key="6">
    <source>
        <dbReference type="Pfam" id="PF00248"/>
    </source>
</evidence>
<dbReference type="PROSITE" id="PS00798">
    <property type="entry name" value="ALDOKETO_REDUCTASE_1"/>
    <property type="match status" value="1"/>
</dbReference>
<dbReference type="EMBL" id="FN653016">
    <property type="protein sequence ID" value="CBY06976.1"/>
    <property type="molecule type" value="Genomic_DNA"/>
</dbReference>
<comment type="similarity">
    <text evidence="1">Belongs to the aldo/keto reductase family.</text>
</comment>
<evidence type="ECO:0000313" key="7">
    <source>
        <dbReference type="EMBL" id="CBY06976.1"/>
    </source>
</evidence>
<organism evidence="7 8">
    <name type="scientific">Oikopleura dioica</name>
    <name type="common">Tunicate</name>
    <dbReference type="NCBI Taxonomy" id="34765"/>
    <lineage>
        <taxon>Eukaryota</taxon>
        <taxon>Metazoa</taxon>
        <taxon>Chordata</taxon>
        <taxon>Tunicata</taxon>
        <taxon>Appendicularia</taxon>
        <taxon>Copelata</taxon>
        <taxon>Oikopleuridae</taxon>
        <taxon>Oikopleura</taxon>
    </lineage>
</organism>
<dbReference type="InterPro" id="IPR023210">
    <property type="entry name" value="NADP_OxRdtase_dom"/>
</dbReference>
<dbReference type="Proteomes" id="UP000001307">
    <property type="component" value="Unassembled WGS sequence"/>
</dbReference>
<dbReference type="PANTHER" id="PTHR11732">
    <property type="entry name" value="ALDO/KETO REDUCTASE"/>
    <property type="match status" value="1"/>
</dbReference>
<dbReference type="Pfam" id="PF00248">
    <property type="entry name" value="Aldo_ket_red"/>
    <property type="match status" value="1"/>
</dbReference>
<feature type="active site" description="Proton donor" evidence="2">
    <location>
        <position position="39"/>
    </location>
</feature>
<evidence type="ECO:0000256" key="1">
    <source>
        <dbReference type="ARBA" id="ARBA00007905"/>
    </source>
</evidence>
<name>E4WTR5_OIKDI</name>
<dbReference type="InterPro" id="IPR020471">
    <property type="entry name" value="AKR"/>
</dbReference>
<feature type="region of interest" description="Disordered" evidence="5">
    <location>
        <begin position="290"/>
        <end position="312"/>
    </location>
</feature>
<feature type="binding site" evidence="3">
    <location>
        <position position="101"/>
    </location>
    <ligand>
        <name>substrate</name>
    </ligand>
</feature>
<dbReference type="Gene3D" id="3.20.20.100">
    <property type="entry name" value="NADP-dependent oxidoreductase domain"/>
    <property type="match status" value="1"/>
</dbReference>
<dbReference type="OrthoDB" id="416253at2759"/>
<dbReference type="InterPro" id="IPR036812">
    <property type="entry name" value="NAD(P)_OxRdtase_dom_sf"/>
</dbReference>
<dbReference type="PRINTS" id="PR00069">
    <property type="entry name" value="ALDKETRDTASE"/>
</dbReference>
<accession>E4WTR5</accession>
<dbReference type="SUPFAM" id="SSF51430">
    <property type="entry name" value="NAD(P)-linked oxidoreductase"/>
    <property type="match status" value="1"/>
</dbReference>
<dbReference type="InParanoid" id="E4WTR5"/>
<dbReference type="PROSITE" id="PS00062">
    <property type="entry name" value="ALDOKETO_REDUCTASE_2"/>
    <property type="match status" value="1"/>
</dbReference>
<evidence type="ECO:0000256" key="3">
    <source>
        <dbReference type="PIRSR" id="PIRSR000097-2"/>
    </source>
</evidence>
<dbReference type="CDD" id="cd19071">
    <property type="entry name" value="AKR_AKR1-5-like"/>
    <property type="match status" value="1"/>
</dbReference>
<evidence type="ECO:0000256" key="4">
    <source>
        <dbReference type="PIRSR" id="PIRSR000097-3"/>
    </source>
</evidence>
<dbReference type="AlphaFoldDB" id="E4WTR5"/>